<keyword evidence="2" id="KW-0812">Transmembrane</keyword>
<evidence type="ECO:0000256" key="2">
    <source>
        <dbReference type="SAM" id="Phobius"/>
    </source>
</evidence>
<reference evidence="4" key="1">
    <citation type="journal article" date="2010" name="Genome Biol.">
        <title>Genome sequence of the necrotrophic plant pathogen Pythium ultimum reveals original pathogenicity mechanisms and effector repertoire.</title>
        <authorList>
            <person name="Levesque C.A."/>
            <person name="Brouwer H."/>
            <person name="Cano L."/>
            <person name="Hamilton J.P."/>
            <person name="Holt C."/>
            <person name="Huitema E."/>
            <person name="Raffaele S."/>
            <person name="Robideau G.P."/>
            <person name="Thines M."/>
            <person name="Win J."/>
            <person name="Zerillo M.M."/>
            <person name="Beakes G.W."/>
            <person name="Boore J.L."/>
            <person name="Busam D."/>
            <person name="Dumas B."/>
            <person name="Ferriera S."/>
            <person name="Fuerstenberg S.I."/>
            <person name="Gachon C.M."/>
            <person name="Gaulin E."/>
            <person name="Govers F."/>
            <person name="Grenville-Briggs L."/>
            <person name="Horner N."/>
            <person name="Hostetler J."/>
            <person name="Jiang R.H."/>
            <person name="Johnson J."/>
            <person name="Krajaejun T."/>
            <person name="Lin H."/>
            <person name="Meijer H.J."/>
            <person name="Moore B."/>
            <person name="Morris P."/>
            <person name="Phuntmart V."/>
            <person name="Puiu D."/>
            <person name="Shetty J."/>
            <person name="Stajich J.E."/>
            <person name="Tripathy S."/>
            <person name="Wawra S."/>
            <person name="van West P."/>
            <person name="Whitty B.R."/>
            <person name="Coutinho P.M."/>
            <person name="Henrissat B."/>
            <person name="Martin F."/>
            <person name="Thomas P.D."/>
            <person name="Tyler B.M."/>
            <person name="De Vries R.P."/>
            <person name="Kamoun S."/>
            <person name="Yandell M."/>
            <person name="Tisserat N."/>
            <person name="Buell C.R."/>
        </authorList>
    </citation>
    <scope>NUCLEOTIDE SEQUENCE</scope>
    <source>
        <strain evidence="4">DAOM:BR144</strain>
    </source>
</reference>
<name>K3WJR3_GLOUD</name>
<proteinExistence type="predicted"/>
<dbReference type="InParanoid" id="K3WJR3"/>
<dbReference type="VEuPathDB" id="FungiDB:PYU1_G005194"/>
<organism evidence="3 4">
    <name type="scientific">Globisporangium ultimum (strain ATCC 200006 / CBS 805.95 / DAOM BR144)</name>
    <name type="common">Pythium ultimum</name>
    <dbReference type="NCBI Taxonomy" id="431595"/>
    <lineage>
        <taxon>Eukaryota</taxon>
        <taxon>Sar</taxon>
        <taxon>Stramenopiles</taxon>
        <taxon>Oomycota</taxon>
        <taxon>Peronosporomycetes</taxon>
        <taxon>Pythiales</taxon>
        <taxon>Pythiaceae</taxon>
        <taxon>Globisporangium</taxon>
    </lineage>
</organism>
<dbReference type="EMBL" id="GL376633">
    <property type="status" value="NOT_ANNOTATED_CDS"/>
    <property type="molecule type" value="Genomic_DNA"/>
</dbReference>
<feature type="compositionally biased region" description="Low complexity" evidence="1">
    <location>
        <begin position="133"/>
        <end position="143"/>
    </location>
</feature>
<reference evidence="4" key="2">
    <citation type="submission" date="2010-04" db="EMBL/GenBank/DDBJ databases">
        <authorList>
            <person name="Buell R."/>
            <person name="Hamilton J."/>
            <person name="Hostetler J."/>
        </authorList>
    </citation>
    <scope>NUCLEOTIDE SEQUENCE [LARGE SCALE GENOMIC DNA]</scope>
    <source>
        <strain evidence="4">DAOM:BR144</strain>
    </source>
</reference>
<feature type="transmembrane region" description="Helical" evidence="2">
    <location>
        <begin position="12"/>
        <end position="34"/>
    </location>
</feature>
<reference evidence="3" key="3">
    <citation type="submission" date="2015-02" db="UniProtKB">
        <authorList>
            <consortium name="EnsemblProtists"/>
        </authorList>
    </citation>
    <scope>IDENTIFICATION</scope>
    <source>
        <strain evidence="3">DAOM BR144</strain>
    </source>
</reference>
<evidence type="ECO:0000313" key="4">
    <source>
        <dbReference type="Proteomes" id="UP000019132"/>
    </source>
</evidence>
<protein>
    <submittedName>
        <fullName evidence="3">Uncharacterized protein</fullName>
    </submittedName>
</protein>
<keyword evidence="2" id="KW-0472">Membrane</keyword>
<dbReference type="AlphaFoldDB" id="K3WJR3"/>
<dbReference type="Proteomes" id="UP000019132">
    <property type="component" value="Unassembled WGS sequence"/>
</dbReference>
<sequence>MAARNSSSSSRSWQPVVTATAVTLAALPVGYYLWKRSMQRAERQEALKLLRKVELIVAEVSVRLMHLENQAEDAVANEDQEEPESPEEQEANSTLNSYYHFDSKGNKLKTKWDSYDVDAELERLEQEEQQDNASASSASVAKKTSAKPARKYAPIDKIKLITTAGGIEHEFEAVLEFLDDIRGDDQVKQLRKSIVQKITKEHFSRIDRIRTILA</sequence>
<evidence type="ECO:0000313" key="3">
    <source>
        <dbReference type="EnsemblProtists" id="PYU1_T005205"/>
    </source>
</evidence>
<dbReference type="HOGENOM" id="CLU_1506299_0_0_1"/>
<evidence type="ECO:0000256" key="1">
    <source>
        <dbReference type="SAM" id="MobiDB-lite"/>
    </source>
</evidence>
<dbReference type="OMA" id="KTKWDSF"/>
<keyword evidence="2" id="KW-1133">Transmembrane helix</keyword>
<accession>K3WJR3</accession>
<feature type="region of interest" description="Disordered" evidence="1">
    <location>
        <begin position="125"/>
        <end position="146"/>
    </location>
</feature>
<feature type="region of interest" description="Disordered" evidence="1">
    <location>
        <begin position="72"/>
        <end position="92"/>
    </location>
</feature>
<keyword evidence="4" id="KW-1185">Reference proteome</keyword>
<dbReference type="EnsemblProtists" id="PYU1_T005205">
    <property type="protein sequence ID" value="PYU1_T005205"/>
    <property type="gene ID" value="PYU1_G005194"/>
</dbReference>
<dbReference type="eggNOG" id="ENOG502S30J">
    <property type="taxonomic scope" value="Eukaryota"/>
</dbReference>
<feature type="compositionally biased region" description="Acidic residues" evidence="1">
    <location>
        <begin position="75"/>
        <end position="90"/>
    </location>
</feature>